<accession>A0A926S831</accession>
<feature type="transmembrane region" description="Helical" evidence="1">
    <location>
        <begin position="50"/>
        <end position="75"/>
    </location>
</feature>
<feature type="transmembrane region" description="Helical" evidence="1">
    <location>
        <begin position="307"/>
        <end position="328"/>
    </location>
</feature>
<comment type="caution">
    <text evidence="3">The sequence shown here is derived from an EMBL/GenBank/DDBJ whole genome shotgun (WGS) entry which is preliminary data.</text>
</comment>
<reference evidence="3" key="1">
    <citation type="submission" date="2020-05" db="EMBL/GenBank/DDBJ databases">
        <title>Identification of trans-AT polyketide cluster in two marine bacteria, producers of a novel glutaramide-containing polyketide sesbanimide D and analogs.</title>
        <authorList>
            <person name="Kacar D."/>
            <person name="Rodriguez P."/>
            <person name="Canedo L."/>
            <person name="Gonzalez E."/>
            <person name="Galan B."/>
            <person name="De La Calle F."/>
            <person name="Garcia J.L."/>
        </authorList>
    </citation>
    <scope>NUCLEOTIDE SEQUENCE</scope>
    <source>
        <strain evidence="3">PHM038</strain>
    </source>
</reference>
<evidence type="ECO:0000313" key="3">
    <source>
        <dbReference type="EMBL" id="MBD1548227.1"/>
    </source>
</evidence>
<sequence>MSFEATHTDSRKAADPARISNLDGLRGLVASLVVVSHLDLFLAPRFTPEWLTVGLGGESVAIFFSLGGFLMAFLYGGRRFDAPDYIVHRFARIFPVYMVSVILVTLLSALPGLGYIEPIEGPVQIARHLLMIGSTGVFWSIPPEIQFYFYFLLIWLWLENPERYRWVPLLTAALVVLCTLSGLAGPGILLTSKLPYFLFGVIAGRVFARARQRFDHPATGFVGLALLTFYLLYRTIVSPQAEFWSLTTAFGAAVVVFLAAFGNSVSDAVLGSGIFTLAGKISFSLYLLHVPVMFLVMRLIGSRLPNLLAVLIAVAAAYASAFASYHLIEKLCRRKLIGLWRHYRHAPFLVQPR</sequence>
<protein>
    <submittedName>
        <fullName evidence="3">Acyltransferase</fullName>
    </submittedName>
</protein>
<keyword evidence="3" id="KW-0808">Transferase</keyword>
<dbReference type="InterPro" id="IPR002656">
    <property type="entry name" value="Acyl_transf_3_dom"/>
</dbReference>
<dbReference type="Pfam" id="PF01757">
    <property type="entry name" value="Acyl_transf_3"/>
    <property type="match status" value="1"/>
</dbReference>
<keyword evidence="1" id="KW-0812">Transmembrane</keyword>
<evidence type="ECO:0000259" key="2">
    <source>
        <dbReference type="Pfam" id="PF01757"/>
    </source>
</evidence>
<dbReference type="InterPro" id="IPR050879">
    <property type="entry name" value="Acyltransferase_3"/>
</dbReference>
<dbReference type="AlphaFoldDB" id="A0A926S831"/>
<feature type="transmembrane region" description="Helical" evidence="1">
    <location>
        <begin position="136"/>
        <end position="158"/>
    </location>
</feature>
<evidence type="ECO:0000313" key="4">
    <source>
        <dbReference type="Proteomes" id="UP000598467"/>
    </source>
</evidence>
<dbReference type="PANTHER" id="PTHR23028">
    <property type="entry name" value="ACETYLTRANSFERASE"/>
    <property type="match status" value="1"/>
</dbReference>
<dbReference type="EMBL" id="JABFCZ010000021">
    <property type="protein sequence ID" value="MBD1548227.1"/>
    <property type="molecule type" value="Genomic_DNA"/>
</dbReference>
<name>A0A926S831_9HYPH</name>
<feature type="transmembrane region" description="Helical" evidence="1">
    <location>
        <begin position="190"/>
        <end position="208"/>
    </location>
</feature>
<feature type="domain" description="Acyltransferase 3" evidence="2">
    <location>
        <begin position="20"/>
        <end position="325"/>
    </location>
</feature>
<dbReference type="GO" id="GO:0016020">
    <property type="term" value="C:membrane"/>
    <property type="evidence" value="ECO:0007669"/>
    <property type="project" value="TreeGrafter"/>
</dbReference>
<gene>
    <name evidence="3" type="ORF">HK439_18335</name>
</gene>
<keyword evidence="1" id="KW-0472">Membrane</keyword>
<proteinExistence type="predicted"/>
<dbReference type="Proteomes" id="UP000598467">
    <property type="component" value="Unassembled WGS sequence"/>
</dbReference>
<evidence type="ECO:0000256" key="1">
    <source>
        <dbReference type="SAM" id="Phobius"/>
    </source>
</evidence>
<feature type="transmembrane region" description="Helical" evidence="1">
    <location>
        <begin position="243"/>
        <end position="262"/>
    </location>
</feature>
<dbReference type="GO" id="GO:0016747">
    <property type="term" value="F:acyltransferase activity, transferring groups other than amino-acyl groups"/>
    <property type="evidence" value="ECO:0007669"/>
    <property type="project" value="InterPro"/>
</dbReference>
<dbReference type="PANTHER" id="PTHR23028:SF131">
    <property type="entry name" value="BLR2367 PROTEIN"/>
    <property type="match status" value="1"/>
</dbReference>
<dbReference type="RefSeq" id="WP_190292921.1">
    <property type="nucleotide sequence ID" value="NZ_JABFCZ010000021.1"/>
</dbReference>
<feature type="transmembrane region" description="Helical" evidence="1">
    <location>
        <begin position="220"/>
        <end position="237"/>
    </location>
</feature>
<organism evidence="3 4">
    <name type="scientific">Roseibium aggregatum</name>
    <dbReference type="NCBI Taxonomy" id="187304"/>
    <lineage>
        <taxon>Bacteria</taxon>
        <taxon>Pseudomonadati</taxon>
        <taxon>Pseudomonadota</taxon>
        <taxon>Alphaproteobacteria</taxon>
        <taxon>Hyphomicrobiales</taxon>
        <taxon>Stappiaceae</taxon>
        <taxon>Roseibium</taxon>
    </lineage>
</organism>
<dbReference type="GO" id="GO:0000271">
    <property type="term" value="P:polysaccharide biosynthetic process"/>
    <property type="evidence" value="ECO:0007669"/>
    <property type="project" value="TreeGrafter"/>
</dbReference>
<keyword evidence="3" id="KW-0012">Acyltransferase</keyword>
<feature type="transmembrane region" description="Helical" evidence="1">
    <location>
        <begin position="96"/>
        <end position="116"/>
    </location>
</feature>
<feature type="transmembrane region" description="Helical" evidence="1">
    <location>
        <begin position="165"/>
        <end position="184"/>
    </location>
</feature>
<keyword evidence="1" id="KW-1133">Transmembrane helix</keyword>